<reference evidence="2 3" key="1">
    <citation type="submission" date="2020-08" db="EMBL/GenBank/DDBJ databases">
        <title>Genomic Encyclopedia of Type Strains, Phase IV (KMG-IV): sequencing the most valuable type-strain genomes for metagenomic binning, comparative biology and taxonomic classification.</title>
        <authorList>
            <person name="Goeker M."/>
        </authorList>
    </citation>
    <scope>NUCLEOTIDE SEQUENCE [LARGE SCALE GENOMIC DNA]</scope>
    <source>
        <strain evidence="2 3">DSM 29781</strain>
    </source>
</reference>
<keyword evidence="3" id="KW-1185">Reference proteome</keyword>
<organism evidence="2 3">
    <name type="scientific">Quisquiliibacterium transsilvanicum</name>
    <dbReference type="NCBI Taxonomy" id="1549638"/>
    <lineage>
        <taxon>Bacteria</taxon>
        <taxon>Pseudomonadati</taxon>
        <taxon>Pseudomonadota</taxon>
        <taxon>Betaproteobacteria</taxon>
        <taxon>Burkholderiales</taxon>
        <taxon>Burkholderiaceae</taxon>
        <taxon>Quisquiliibacterium</taxon>
    </lineage>
</organism>
<comment type="caution">
    <text evidence="2">The sequence shown here is derived from an EMBL/GenBank/DDBJ whole genome shotgun (WGS) entry which is preliminary data.</text>
</comment>
<dbReference type="RefSeq" id="WP_183968757.1">
    <property type="nucleotide sequence ID" value="NZ_BAABEW010000012.1"/>
</dbReference>
<evidence type="ECO:0000313" key="2">
    <source>
        <dbReference type="EMBL" id="MBB5272837.1"/>
    </source>
</evidence>
<name>A0A7W8HIR6_9BURK</name>
<protein>
    <submittedName>
        <fullName evidence="2">G3E family GTPase</fullName>
    </submittedName>
</protein>
<feature type="compositionally biased region" description="Polar residues" evidence="1">
    <location>
        <begin position="170"/>
        <end position="179"/>
    </location>
</feature>
<gene>
    <name evidence="2" type="ORF">HNQ70_002860</name>
</gene>
<dbReference type="EMBL" id="JACHGB010000005">
    <property type="protein sequence ID" value="MBB5272837.1"/>
    <property type="molecule type" value="Genomic_DNA"/>
</dbReference>
<feature type="region of interest" description="Disordered" evidence="1">
    <location>
        <begin position="139"/>
        <end position="179"/>
    </location>
</feature>
<dbReference type="AlphaFoldDB" id="A0A7W8HIR6"/>
<dbReference type="Proteomes" id="UP000532440">
    <property type="component" value="Unassembled WGS sequence"/>
</dbReference>
<feature type="compositionally biased region" description="Low complexity" evidence="1">
    <location>
        <begin position="149"/>
        <end position="159"/>
    </location>
</feature>
<accession>A0A7W8HIR6</accession>
<evidence type="ECO:0000313" key="3">
    <source>
        <dbReference type="Proteomes" id="UP000532440"/>
    </source>
</evidence>
<sequence length="179" mass="17835">MSRARIPVGLIAAPASAQRSALIAQWLDSRPAQERWAVLVEGGLGALAAVASAPGAGTSPDGAAAPGSGAQASHPPGVVAVALGGCACCTGATVLRVTLTRLLRAGGLHRMLIVVGAAARPEAVAAMLSAPPFDALLEPFVALPEPEPESQSQSQSQSQRGDAARHAGTATAQQQPVDT</sequence>
<proteinExistence type="predicted"/>
<evidence type="ECO:0000256" key="1">
    <source>
        <dbReference type="SAM" id="MobiDB-lite"/>
    </source>
</evidence>